<dbReference type="Proteomes" id="UP000198644">
    <property type="component" value="Unassembled WGS sequence"/>
</dbReference>
<reference evidence="2" key="1">
    <citation type="submission" date="2016-10" db="EMBL/GenBank/DDBJ databases">
        <authorList>
            <person name="Varghese N."/>
            <person name="Submissions S."/>
        </authorList>
    </citation>
    <scope>NUCLEOTIDE SEQUENCE [LARGE SCALE GENOMIC DNA]</scope>
    <source>
        <strain evidence="2">CGMCC 1.9167</strain>
    </source>
</reference>
<evidence type="ECO:0000313" key="2">
    <source>
        <dbReference type="Proteomes" id="UP000198644"/>
    </source>
</evidence>
<keyword evidence="2" id="KW-1185">Reference proteome</keyword>
<dbReference type="AlphaFoldDB" id="A0A1I6JRX5"/>
<dbReference type="OrthoDB" id="6346050at2"/>
<dbReference type="RefSeq" id="WP_092015498.1">
    <property type="nucleotide sequence ID" value="NZ_FOYW01000003.1"/>
</dbReference>
<accession>A0A1I6JRX5</accession>
<name>A0A1I6JRX5_9GAMM</name>
<dbReference type="EMBL" id="FOYW01000003">
    <property type="protein sequence ID" value="SFR81715.1"/>
    <property type="molecule type" value="Genomic_DNA"/>
</dbReference>
<protein>
    <submittedName>
        <fullName evidence="1">Uncharacterized conserved protein YdgA, DUF945 family</fullName>
    </submittedName>
</protein>
<organism evidence="1 2">
    <name type="scientific">Marinobacter daqiaonensis</name>
    <dbReference type="NCBI Taxonomy" id="650891"/>
    <lineage>
        <taxon>Bacteria</taxon>
        <taxon>Pseudomonadati</taxon>
        <taxon>Pseudomonadota</taxon>
        <taxon>Gammaproteobacteria</taxon>
        <taxon>Pseudomonadales</taxon>
        <taxon>Marinobacteraceae</taxon>
        <taxon>Marinobacter</taxon>
    </lineage>
</organism>
<dbReference type="InterPro" id="IPR010352">
    <property type="entry name" value="DUF945"/>
</dbReference>
<dbReference type="STRING" id="650891.SAMN05216203_3209"/>
<evidence type="ECO:0000313" key="1">
    <source>
        <dbReference type="EMBL" id="SFR81715.1"/>
    </source>
</evidence>
<gene>
    <name evidence="1" type="ORF">SAMN05216203_3209</name>
</gene>
<dbReference type="Pfam" id="PF06097">
    <property type="entry name" value="DUF945"/>
    <property type="match status" value="1"/>
</dbReference>
<sequence>MKKAWIIAGGVVVALGVATPWAVGKLTEQHWLTATDAFNDSQPFLILDTSAYQRGYLGSDMTGQLTFVDPETGERETLGWQGDVSHGVTGSTIDFGFDAQDSEIFNALFPEKKPSLTLTSHAWGSSRIELTVPQISYLDEQTGESLNVSESFSAATIDDNGESFDVTMRWPGLVLRSPEYRMSLENFNLDQSMSLLAGNIWTGEARASLDKVSLAMEAEPEVILEGIEMVSRSSAGEDNDTVGVVTELTLEHYRQDAGEYGPHRIEFQLQDLNVAAWNRVLTAIEEMQNAGLDNQAAPQAAFERQMAATLAIGESLQALAAEGFMAGFTEVDIATPEGSITGRAVISHPPVAADDQAEMAMVMAGLEGEVRLRIPRALAENNPEIAEELAPMIMQGALVEEGDHYVMKATLKDMEIDLNGQVMPIPAMM</sequence>
<proteinExistence type="predicted"/>